<dbReference type="Gene3D" id="3.10.129.10">
    <property type="entry name" value="Hotdog Thioesterase"/>
    <property type="match status" value="1"/>
</dbReference>
<dbReference type="PANTHER" id="PTHR47260:SF1">
    <property type="entry name" value="UPF0644 PROTEIN PB2B4.06"/>
    <property type="match status" value="1"/>
</dbReference>
<accession>A0A395GPG4</accession>
<evidence type="ECO:0000313" key="2">
    <source>
        <dbReference type="EMBL" id="RAK96737.1"/>
    </source>
</evidence>
<dbReference type="STRING" id="1448316.A0A395GPG4"/>
<feature type="non-terminal residue" evidence="2">
    <location>
        <position position="1"/>
    </location>
</feature>
<sequence>MNCDASIMSSSRRFLQSSLRLFATRPQVPCRFTFRASRHTSTATHEPLPQPSRWPRRLVYAAIFSGLGIAAGKWMEGKVAAPPLPGTEEDGKRLEEIHFIYENGLPIVKELREHPDYMEADVYGNYTEEDKLQRLSSGPLRGSRGLALQKIFYNDKEKKAINVAYVGHGLEGWPTVVHGGALGTVIDEHLARVAVRHLPQRTGVTANLQLQYRAPVYSGNFYTFHATLDEERSTERKAWVKGEVRDPVGRLCIEATGLFVVPKTYKLQEVGERY</sequence>
<dbReference type="InterPro" id="IPR006683">
    <property type="entry name" value="Thioestr_dom"/>
</dbReference>
<dbReference type="Pfam" id="PF03061">
    <property type="entry name" value="4HBT"/>
    <property type="match status" value="1"/>
</dbReference>
<dbReference type="VEuPathDB" id="FungiDB:BO80DRAFT_219523"/>
<evidence type="ECO:0000259" key="1">
    <source>
        <dbReference type="Pfam" id="PF03061"/>
    </source>
</evidence>
<name>A0A395GPG4_9EURO</name>
<dbReference type="AlphaFoldDB" id="A0A395GPG4"/>
<gene>
    <name evidence="2" type="ORF">BO80DRAFT_219523</name>
</gene>
<proteinExistence type="predicted"/>
<dbReference type="InterPro" id="IPR029069">
    <property type="entry name" value="HotDog_dom_sf"/>
</dbReference>
<dbReference type="Proteomes" id="UP000249402">
    <property type="component" value="Unassembled WGS sequence"/>
</dbReference>
<feature type="domain" description="Thioesterase" evidence="1">
    <location>
        <begin position="176"/>
        <end position="230"/>
    </location>
</feature>
<dbReference type="SUPFAM" id="SSF54637">
    <property type="entry name" value="Thioesterase/thiol ester dehydrase-isomerase"/>
    <property type="match status" value="1"/>
</dbReference>
<reference evidence="2 3" key="1">
    <citation type="submission" date="2018-02" db="EMBL/GenBank/DDBJ databases">
        <title>The genomes of Aspergillus section Nigri reveals drivers in fungal speciation.</title>
        <authorList>
            <consortium name="DOE Joint Genome Institute"/>
            <person name="Vesth T.C."/>
            <person name="Nybo J."/>
            <person name="Theobald S."/>
            <person name="Brandl J."/>
            <person name="Frisvad J.C."/>
            <person name="Nielsen K.F."/>
            <person name="Lyhne E.K."/>
            <person name="Kogle M.E."/>
            <person name="Kuo A."/>
            <person name="Riley R."/>
            <person name="Clum A."/>
            <person name="Nolan M."/>
            <person name="Lipzen A."/>
            <person name="Salamov A."/>
            <person name="Henrissat B."/>
            <person name="Wiebenga A."/>
            <person name="De vries R.P."/>
            <person name="Grigoriev I.V."/>
            <person name="Mortensen U.H."/>
            <person name="Andersen M.R."/>
            <person name="Baker S.E."/>
        </authorList>
    </citation>
    <scope>NUCLEOTIDE SEQUENCE [LARGE SCALE GENOMIC DNA]</scope>
    <source>
        <strain evidence="2 3">CBS 121593</strain>
    </source>
</reference>
<dbReference type="InterPro" id="IPR052061">
    <property type="entry name" value="PTE-AB_protein"/>
</dbReference>
<organism evidence="2 3">
    <name type="scientific">Aspergillus ibericus CBS 121593</name>
    <dbReference type="NCBI Taxonomy" id="1448316"/>
    <lineage>
        <taxon>Eukaryota</taxon>
        <taxon>Fungi</taxon>
        <taxon>Dikarya</taxon>
        <taxon>Ascomycota</taxon>
        <taxon>Pezizomycotina</taxon>
        <taxon>Eurotiomycetes</taxon>
        <taxon>Eurotiomycetidae</taxon>
        <taxon>Eurotiales</taxon>
        <taxon>Aspergillaceae</taxon>
        <taxon>Aspergillus</taxon>
        <taxon>Aspergillus subgen. Circumdati</taxon>
    </lineage>
</organism>
<dbReference type="OrthoDB" id="506431at2759"/>
<dbReference type="PANTHER" id="PTHR47260">
    <property type="entry name" value="UPF0644 PROTEIN PB2B4.06"/>
    <property type="match status" value="1"/>
</dbReference>
<dbReference type="RefSeq" id="XP_025571065.1">
    <property type="nucleotide sequence ID" value="XM_025714384.1"/>
</dbReference>
<evidence type="ECO:0000313" key="3">
    <source>
        <dbReference type="Proteomes" id="UP000249402"/>
    </source>
</evidence>
<protein>
    <recommendedName>
        <fullName evidence="1">Thioesterase domain-containing protein</fullName>
    </recommendedName>
</protein>
<keyword evidence="3" id="KW-1185">Reference proteome</keyword>
<dbReference type="CDD" id="cd03443">
    <property type="entry name" value="PaaI_thioesterase"/>
    <property type="match status" value="1"/>
</dbReference>
<dbReference type="GeneID" id="37219249"/>
<dbReference type="EMBL" id="KZ824471">
    <property type="protein sequence ID" value="RAK96737.1"/>
    <property type="molecule type" value="Genomic_DNA"/>
</dbReference>